<evidence type="ECO:0008006" key="3">
    <source>
        <dbReference type="Google" id="ProtNLM"/>
    </source>
</evidence>
<comment type="caution">
    <text evidence="1">The sequence shown here is derived from an EMBL/GenBank/DDBJ whole genome shotgun (WGS) entry which is preliminary data.</text>
</comment>
<name>A0A510VNG9_9LACO</name>
<gene>
    <name evidence="1" type="ORF">LSI01_07950</name>
</gene>
<evidence type="ECO:0000313" key="2">
    <source>
        <dbReference type="Proteomes" id="UP000321429"/>
    </source>
</evidence>
<accession>A0A510VNG9</accession>
<proteinExistence type="predicted"/>
<sequence length="92" mass="10862">MNDLERIENMYPELKFWGVEVNNPSYHGHIEGDDVYINILQDDLDWLKTALHEAAHHENDTGDMSNVHYIATLRAEKWAVMESKQKYKILFD</sequence>
<dbReference type="AlphaFoldDB" id="A0A510VNG9"/>
<protein>
    <recommendedName>
        <fullName evidence="3">IrrE N-terminal-like domain-containing protein</fullName>
    </recommendedName>
</protein>
<dbReference type="RefSeq" id="WP_057808619.1">
    <property type="nucleotide sequence ID" value="NZ_BJUD01000011.1"/>
</dbReference>
<organism evidence="1 2">
    <name type="scientific">Furfurilactobacillus siliginis</name>
    <dbReference type="NCBI Taxonomy" id="348151"/>
    <lineage>
        <taxon>Bacteria</taxon>
        <taxon>Bacillati</taxon>
        <taxon>Bacillota</taxon>
        <taxon>Bacilli</taxon>
        <taxon>Lactobacillales</taxon>
        <taxon>Lactobacillaceae</taxon>
        <taxon>Furfurilactobacillus</taxon>
    </lineage>
</organism>
<dbReference type="EMBL" id="BJUD01000011">
    <property type="protein sequence ID" value="GEK28484.1"/>
    <property type="molecule type" value="Genomic_DNA"/>
</dbReference>
<evidence type="ECO:0000313" key="1">
    <source>
        <dbReference type="EMBL" id="GEK28484.1"/>
    </source>
</evidence>
<reference evidence="1 2" key="1">
    <citation type="submission" date="2019-07" db="EMBL/GenBank/DDBJ databases">
        <title>Whole genome shotgun sequence of Lactobacillus siliginis NBRC 101315.</title>
        <authorList>
            <person name="Hosoyama A."/>
            <person name="Uohara A."/>
            <person name="Ohji S."/>
            <person name="Ichikawa N."/>
        </authorList>
    </citation>
    <scope>NUCLEOTIDE SEQUENCE [LARGE SCALE GENOMIC DNA]</scope>
    <source>
        <strain evidence="1 2">NBRC 101315</strain>
    </source>
</reference>
<dbReference type="Proteomes" id="UP000321429">
    <property type="component" value="Unassembled WGS sequence"/>
</dbReference>
<dbReference type="OrthoDB" id="2300334at2"/>